<reference evidence="3 4" key="1">
    <citation type="journal article" date="2014" name="PLoS Genet.">
        <title>Phylogenetically driven sequencing of extremely halophilic archaea reveals strategies for static and dynamic osmo-response.</title>
        <authorList>
            <person name="Becker E.A."/>
            <person name="Seitzer P.M."/>
            <person name="Tritt A."/>
            <person name="Larsen D."/>
            <person name="Krusor M."/>
            <person name="Yao A.I."/>
            <person name="Wu D."/>
            <person name="Madern D."/>
            <person name="Eisen J.A."/>
            <person name="Darling A.E."/>
            <person name="Facciotti M.T."/>
        </authorList>
    </citation>
    <scope>NUCLEOTIDE SEQUENCE [LARGE SCALE GENOMIC DNA]</scope>
    <source>
        <strain evidence="3 4">JCM 14624</strain>
    </source>
</reference>
<dbReference type="EMBL" id="AOIQ01000008">
    <property type="protein sequence ID" value="ELZ12554.1"/>
    <property type="molecule type" value="Genomic_DNA"/>
</dbReference>
<dbReference type="InterPro" id="IPR005325">
    <property type="entry name" value="DUF308_memb"/>
</dbReference>
<evidence type="ECO:0000256" key="1">
    <source>
        <dbReference type="SAM" id="MobiDB-lite"/>
    </source>
</evidence>
<feature type="region of interest" description="Disordered" evidence="1">
    <location>
        <begin position="216"/>
        <end position="237"/>
    </location>
</feature>
<evidence type="ECO:0000313" key="4">
    <source>
        <dbReference type="Proteomes" id="UP000011560"/>
    </source>
</evidence>
<dbReference type="GO" id="GO:0005886">
    <property type="term" value="C:plasma membrane"/>
    <property type="evidence" value="ECO:0007669"/>
    <property type="project" value="TreeGrafter"/>
</dbReference>
<feature type="transmembrane region" description="Helical" evidence="2">
    <location>
        <begin position="16"/>
        <end position="36"/>
    </location>
</feature>
<dbReference type="AlphaFoldDB" id="M0BSA6"/>
<feature type="transmembrane region" description="Helical" evidence="2">
    <location>
        <begin position="97"/>
        <end position="118"/>
    </location>
</feature>
<name>M0BSA6_9EURY</name>
<evidence type="ECO:0008006" key="5">
    <source>
        <dbReference type="Google" id="ProtNLM"/>
    </source>
</evidence>
<sequence>MSTITPGTEESIETNWRPLAVAGGLIAVLGLIAAALPFGTGIALAYVLGAALLVGGVVHAGHAFTTDGWAGSLWQAALAGITIVAGLLILGNPLIGLASLTLLAIAYLLVDGLAELVASLRMGSGSGRGWVAASGVLSLVLAGLPVGRVPRRRCLGRRRACGREPVRDRGLDDRRRVRYPQDGETRPRAGREISRRVKPCSFATVDVQWDPTLVVPQTPRPNASPRIPIPNAYNGIT</sequence>
<dbReference type="STRING" id="1227490.C479_04137"/>
<feature type="transmembrane region" description="Helical" evidence="2">
    <location>
        <begin position="130"/>
        <end position="149"/>
    </location>
</feature>
<dbReference type="PANTHER" id="PTHR34989:SF1">
    <property type="entry name" value="PROTEIN HDED"/>
    <property type="match status" value="1"/>
</dbReference>
<accession>M0BSA6</accession>
<keyword evidence="2" id="KW-0812">Transmembrane</keyword>
<evidence type="ECO:0000256" key="2">
    <source>
        <dbReference type="SAM" id="Phobius"/>
    </source>
</evidence>
<dbReference type="InterPro" id="IPR052712">
    <property type="entry name" value="Acid_resist_chaperone_HdeD"/>
</dbReference>
<feature type="transmembrane region" description="Helical" evidence="2">
    <location>
        <begin position="43"/>
        <end position="61"/>
    </location>
</feature>
<evidence type="ECO:0000313" key="3">
    <source>
        <dbReference type="EMBL" id="ELZ12554.1"/>
    </source>
</evidence>
<keyword evidence="4" id="KW-1185">Reference proteome</keyword>
<gene>
    <name evidence="3" type="ORF">C479_04137</name>
</gene>
<keyword evidence="2" id="KW-0472">Membrane</keyword>
<dbReference type="PANTHER" id="PTHR34989">
    <property type="entry name" value="PROTEIN HDED"/>
    <property type="match status" value="1"/>
</dbReference>
<proteinExistence type="predicted"/>
<organism evidence="3 4">
    <name type="scientific">Halovivax asiaticus JCM 14624</name>
    <dbReference type="NCBI Taxonomy" id="1227490"/>
    <lineage>
        <taxon>Archaea</taxon>
        <taxon>Methanobacteriati</taxon>
        <taxon>Methanobacteriota</taxon>
        <taxon>Stenosarchaea group</taxon>
        <taxon>Halobacteria</taxon>
        <taxon>Halobacteriales</taxon>
        <taxon>Natrialbaceae</taxon>
        <taxon>Halovivax</taxon>
    </lineage>
</organism>
<protein>
    <recommendedName>
        <fullName evidence="5">DUF308 domain-containing protein</fullName>
    </recommendedName>
</protein>
<comment type="caution">
    <text evidence="3">The sequence shown here is derived from an EMBL/GenBank/DDBJ whole genome shotgun (WGS) entry which is preliminary data.</text>
</comment>
<dbReference type="Pfam" id="PF03729">
    <property type="entry name" value="DUF308"/>
    <property type="match status" value="1"/>
</dbReference>
<keyword evidence="2" id="KW-1133">Transmembrane helix</keyword>
<feature type="region of interest" description="Disordered" evidence="1">
    <location>
        <begin position="172"/>
        <end position="193"/>
    </location>
</feature>
<dbReference type="Proteomes" id="UP000011560">
    <property type="component" value="Unassembled WGS sequence"/>
</dbReference>